<dbReference type="InterPro" id="IPR050114">
    <property type="entry name" value="UPF0173_UPF0282_UlaG_hydrolase"/>
</dbReference>
<accession>A0ABY6ZP61</accession>
<feature type="domain" description="Metallo-beta-lactamase" evidence="1">
    <location>
        <begin position="62"/>
        <end position="245"/>
    </location>
</feature>
<dbReference type="Pfam" id="PF12706">
    <property type="entry name" value="Lactamase_B_2"/>
    <property type="match status" value="1"/>
</dbReference>
<name>A0ABY6ZP61_9BACL</name>
<dbReference type="Gene3D" id="3.60.15.10">
    <property type="entry name" value="Ribonuclease Z/Hydroxyacylglutathione hydrolase-like"/>
    <property type="match status" value="1"/>
</dbReference>
<dbReference type="PANTHER" id="PTHR43546">
    <property type="entry name" value="UPF0173 METAL-DEPENDENT HYDROLASE MJ1163-RELATED"/>
    <property type="match status" value="1"/>
</dbReference>
<keyword evidence="3" id="KW-1185">Reference proteome</keyword>
<dbReference type="InterPro" id="IPR036866">
    <property type="entry name" value="RibonucZ/Hydroxyglut_hydro"/>
</dbReference>
<proteinExistence type="predicted"/>
<gene>
    <name evidence="2" type="ORF">NZD89_28415</name>
</gene>
<organism evidence="2 3">
    <name type="scientific">Alicyclobacillus fastidiosus</name>
    <dbReference type="NCBI Taxonomy" id="392011"/>
    <lineage>
        <taxon>Bacteria</taxon>
        <taxon>Bacillati</taxon>
        <taxon>Bacillota</taxon>
        <taxon>Bacilli</taxon>
        <taxon>Bacillales</taxon>
        <taxon>Alicyclobacillaceae</taxon>
        <taxon>Alicyclobacillus</taxon>
    </lineage>
</organism>
<dbReference type="PANTHER" id="PTHR43546:SF3">
    <property type="entry name" value="UPF0173 METAL-DEPENDENT HYDROLASE MJ1163"/>
    <property type="match status" value="1"/>
</dbReference>
<keyword evidence="2" id="KW-0614">Plasmid</keyword>
<sequence length="284" mass="32135">MNYIYNRDEALIREINDTAIHFEGVAIWSLGQAGVVLKGTEGGGFLCIDPYLTHSIEQEDPTTEFVREYEPPVRPEGLQGAASVLITHYHNDHLDLSTVKALKDASPNTTFAIPASHCDMVRDMQWDTDRLIPARAEESFTVGGFRVNPVAAAHTQYETDEEGNHFYLGYCITVNGVRVYHSGDTVITDELIEKVQSFKPHVMLLPINGGDFFRTQRGIIGNMSYREAADFAALVGADIVLPIHYDMFPTNRENPANFVDYAFRTYRNQKFHMLCVGERFIYMR</sequence>
<protein>
    <submittedName>
        <fullName evidence="2">MBL fold metallo-hydrolase</fullName>
    </submittedName>
</protein>
<dbReference type="InterPro" id="IPR001279">
    <property type="entry name" value="Metallo-B-lactamas"/>
</dbReference>
<reference evidence="2" key="1">
    <citation type="submission" date="2022-08" db="EMBL/GenBank/DDBJ databases">
        <title>Alicyclobacillus fastidiosus DSM 17978, complete genome.</title>
        <authorList>
            <person name="Wang Q."/>
            <person name="Cai R."/>
            <person name="Wang Z."/>
        </authorList>
    </citation>
    <scope>NUCLEOTIDE SEQUENCE</scope>
    <source>
        <strain evidence="2">DSM 17978</strain>
        <plasmid evidence="2">unnamed1</plasmid>
    </source>
</reference>
<geneLocation type="plasmid" evidence="2 3">
    <name>unnamed1</name>
</geneLocation>
<evidence type="ECO:0000313" key="2">
    <source>
        <dbReference type="EMBL" id="WAH44783.1"/>
    </source>
</evidence>
<dbReference type="SUPFAM" id="SSF56281">
    <property type="entry name" value="Metallo-hydrolase/oxidoreductase"/>
    <property type="match status" value="1"/>
</dbReference>
<evidence type="ECO:0000313" key="3">
    <source>
        <dbReference type="Proteomes" id="UP001164761"/>
    </source>
</evidence>
<dbReference type="EMBL" id="CP104068">
    <property type="protein sequence ID" value="WAH44783.1"/>
    <property type="molecule type" value="Genomic_DNA"/>
</dbReference>
<evidence type="ECO:0000259" key="1">
    <source>
        <dbReference type="Pfam" id="PF12706"/>
    </source>
</evidence>
<dbReference type="RefSeq" id="WP_268008657.1">
    <property type="nucleotide sequence ID" value="NZ_BSUT01000003.1"/>
</dbReference>
<dbReference type="Proteomes" id="UP001164761">
    <property type="component" value="Plasmid unnamed1"/>
</dbReference>